<dbReference type="HAMAP" id="MF_00041">
    <property type="entry name" value="Cys_tRNA_synth"/>
    <property type="match status" value="1"/>
</dbReference>
<feature type="binding site" evidence="12">
    <location>
        <position position="239"/>
    </location>
    <ligand>
        <name>Zn(2+)</name>
        <dbReference type="ChEBI" id="CHEBI:29105"/>
    </ligand>
</feature>
<dbReference type="CDD" id="cd00672">
    <property type="entry name" value="CysRS_core"/>
    <property type="match status" value="1"/>
</dbReference>
<name>A0ABU3T888_9MICO</name>
<evidence type="ECO:0000256" key="9">
    <source>
        <dbReference type="ARBA" id="ARBA00022917"/>
    </source>
</evidence>
<dbReference type="InterPro" id="IPR014729">
    <property type="entry name" value="Rossmann-like_a/b/a_fold"/>
</dbReference>
<dbReference type="PANTHER" id="PTHR10890">
    <property type="entry name" value="CYSTEINYL-TRNA SYNTHETASE"/>
    <property type="match status" value="1"/>
</dbReference>
<evidence type="ECO:0000313" key="15">
    <source>
        <dbReference type="Proteomes" id="UP001263371"/>
    </source>
</evidence>
<feature type="short sequence motif" description="'HIGH' region" evidence="12">
    <location>
        <begin position="31"/>
        <end position="41"/>
    </location>
</feature>
<dbReference type="GO" id="GO:0004817">
    <property type="term" value="F:cysteine-tRNA ligase activity"/>
    <property type="evidence" value="ECO:0007669"/>
    <property type="project" value="UniProtKB-EC"/>
</dbReference>
<feature type="binding site" evidence="12">
    <location>
        <position position="235"/>
    </location>
    <ligand>
        <name>Zn(2+)</name>
        <dbReference type="ChEBI" id="CHEBI:29105"/>
    </ligand>
</feature>
<keyword evidence="10 12" id="KW-0030">Aminoacyl-tRNA synthetase</keyword>
<dbReference type="PRINTS" id="PR00983">
    <property type="entry name" value="TRNASYNTHCYS"/>
</dbReference>
<evidence type="ECO:0000256" key="2">
    <source>
        <dbReference type="ARBA" id="ARBA00011245"/>
    </source>
</evidence>
<dbReference type="SUPFAM" id="SSF52374">
    <property type="entry name" value="Nucleotidylyl transferase"/>
    <property type="match status" value="1"/>
</dbReference>
<evidence type="ECO:0000313" key="14">
    <source>
        <dbReference type="EMBL" id="MDU0367585.1"/>
    </source>
</evidence>
<feature type="binding site" evidence="12">
    <location>
        <position position="269"/>
    </location>
    <ligand>
        <name>ATP</name>
        <dbReference type="ChEBI" id="CHEBI:30616"/>
    </ligand>
</feature>
<dbReference type="Pfam" id="PF01406">
    <property type="entry name" value="tRNA-synt_1e"/>
    <property type="match status" value="1"/>
</dbReference>
<evidence type="ECO:0000256" key="6">
    <source>
        <dbReference type="ARBA" id="ARBA00022741"/>
    </source>
</evidence>
<evidence type="ECO:0000256" key="1">
    <source>
        <dbReference type="ARBA" id="ARBA00005594"/>
    </source>
</evidence>
<keyword evidence="4 12" id="KW-0436">Ligase</keyword>
<feature type="domain" description="Cysteinyl-tRNA synthetase class Ia DALR" evidence="13">
    <location>
        <begin position="345"/>
        <end position="407"/>
    </location>
</feature>
<dbReference type="RefSeq" id="WP_315994790.1">
    <property type="nucleotide sequence ID" value="NZ_JAWDIS010000002.1"/>
</dbReference>
<evidence type="ECO:0000256" key="4">
    <source>
        <dbReference type="ARBA" id="ARBA00022598"/>
    </source>
</evidence>
<feature type="binding site" evidence="12">
    <location>
        <position position="29"/>
    </location>
    <ligand>
        <name>Zn(2+)</name>
        <dbReference type="ChEBI" id="CHEBI:29105"/>
    </ligand>
</feature>
<evidence type="ECO:0000256" key="10">
    <source>
        <dbReference type="ARBA" id="ARBA00023146"/>
    </source>
</evidence>
<dbReference type="SUPFAM" id="SSF47323">
    <property type="entry name" value="Anticodon-binding domain of a subclass of class I aminoacyl-tRNA synthetases"/>
    <property type="match status" value="1"/>
</dbReference>
<organism evidence="14 15">
    <name type="scientific">Microbacterium galbum</name>
    <dbReference type="NCBI Taxonomy" id="3075994"/>
    <lineage>
        <taxon>Bacteria</taxon>
        <taxon>Bacillati</taxon>
        <taxon>Actinomycetota</taxon>
        <taxon>Actinomycetes</taxon>
        <taxon>Micrococcales</taxon>
        <taxon>Microbacteriaceae</taxon>
        <taxon>Microbacterium</taxon>
    </lineage>
</organism>
<protein>
    <recommendedName>
        <fullName evidence="12">Cysteine--tRNA ligase</fullName>
        <ecNumber evidence="12">6.1.1.16</ecNumber>
    </recommendedName>
    <alternativeName>
        <fullName evidence="12">Cysteinyl-tRNA synthetase</fullName>
        <shortName evidence="12">CysRS</shortName>
    </alternativeName>
</protein>
<evidence type="ECO:0000256" key="3">
    <source>
        <dbReference type="ARBA" id="ARBA00022490"/>
    </source>
</evidence>
<comment type="similarity">
    <text evidence="1 12">Belongs to the class-I aminoacyl-tRNA synthetase family.</text>
</comment>
<dbReference type="InterPro" id="IPR032678">
    <property type="entry name" value="tRNA-synt_1_cat_dom"/>
</dbReference>
<comment type="caution">
    <text evidence="12">Lacks conserved residue(s) required for the propagation of feature annotation.</text>
</comment>
<keyword evidence="6 12" id="KW-0547">Nucleotide-binding</keyword>
<feature type="binding site" evidence="12">
    <location>
        <position position="210"/>
    </location>
    <ligand>
        <name>Zn(2+)</name>
        <dbReference type="ChEBI" id="CHEBI:29105"/>
    </ligand>
</feature>
<dbReference type="InterPro" id="IPR015803">
    <property type="entry name" value="Cys-tRNA-ligase"/>
</dbReference>
<evidence type="ECO:0000256" key="12">
    <source>
        <dbReference type="HAMAP-Rule" id="MF_00041"/>
    </source>
</evidence>
<comment type="caution">
    <text evidence="14">The sequence shown here is derived from an EMBL/GenBank/DDBJ whole genome shotgun (WGS) entry which is preliminary data.</text>
</comment>
<keyword evidence="8 12" id="KW-0067">ATP-binding</keyword>
<dbReference type="InterPro" id="IPR056411">
    <property type="entry name" value="CysS_C"/>
</dbReference>
<evidence type="ECO:0000259" key="13">
    <source>
        <dbReference type="SMART" id="SM00840"/>
    </source>
</evidence>
<keyword evidence="5 12" id="KW-0479">Metal-binding</keyword>
<keyword evidence="3 12" id="KW-0963">Cytoplasm</keyword>
<reference evidence="14 15" key="1">
    <citation type="submission" date="2023-09" db="EMBL/GenBank/DDBJ databases">
        <title>Microbacterium fusihabitans sp. nov., Microbacterium phycihabitans sp. nov., and Microbacterium cervinum sp. nov., isolated from dried seaweeds of beach.</title>
        <authorList>
            <person name="Lee S.D."/>
        </authorList>
    </citation>
    <scope>NUCLEOTIDE SEQUENCE [LARGE SCALE GENOMIC DNA]</scope>
    <source>
        <strain evidence="14 15">KSW4-17</strain>
    </source>
</reference>
<dbReference type="Pfam" id="PF09190">
    <property type="entry name" value="DALR_2"/>
    <property type="match status" value="1"/>
</dbReference>
<comment type="catalytic activity">
    <reaction evidence="11 12">
        <text>tRNA(Cys) + L-cysteine + ATP = L-cysteinyl-tRNA(Cys) + AMP + diphosphate</text>
        <dbReference type="Rhea" id="RHEA:17773"/>
        <dbReference type="Rhea" id="RHEA-COMP:9661"/>
        <dbReference type="Rhea" id="RHEA-COMP:9679"/>
        <dbReference type="ChEBI" id="CHEBI:30616"/>
        <dbReference type="ChEBI" id="CHEBI:33019"/>
        <dbReference type="ChEBI" id="CHEBI:35235"/>
        <dbReference type="ChEBI" id="CHEBI:78442"/>
        <dbReference type="ChEBI" id="CHEBI:78517"/>
        <dbReference type="ChEBI" id="CHEBI:456215"/>
        <dbReference type="EC" id="6.1.1.16"/>
    </reaction>
</comment>
<dbReference type="EMBL" id="JAWDIS010000002">
    <property type="protein sequence ID" value="MDU0367585.1"/>
    <property type="molecule type" value="Genomic_DNA"/>
</dbReference>
<dbReference type="Gene3D" id="1.20.120.1910">
    <property type="entry name" value="Cysteine-tRNA ligase, C-terminal anti-codon recognition domain"/>
    <property type="match status" value="1"/>
</dbReference>
<dbReference type="PANTHER" id="PTHR10890:SF30">
    <property type="entry name" value="CYSTEINE--TRNA LIGASE"/>
    <property type="match status" value="1"/>
</dbReference>
<accession>A0ABU3T888</accession>
<proteinExistence type="inferred from homology"/>
<keyword evidence="9 12" id="KW-0648">Protein biosynthesis</keyword>
<dbReference type="Pfam" id="PF23493">
    <property type="entry name" value="CysS_C"/>
    <property type="match status" value="1"/>
</dbReference>
<dbReference type="InterPro" id="IPR024909">
    <property type="entry name" value="Cys-tRNA/MSH_ligase"/>
</dbReference>
<comment type="cofactor">
    <cofactor evidence="12">
        <name>Zn(2+)</name>
        <dbReference type="ChEBI" id="CHEBI:29105"/>
    </cofactor>
    <text evidence="12">Binds 1 zinc ion per subunit.</text>
</comment>
<evidence type="ECO:0000256" key="11">
    <source>
        <dbReference type="ARBA" id="ARBA00047398"/>
    </source>
</evidence>
<keyword evidence="7 12" id="KW-0862">Zinc</keyword>
<dbReference type="EC" id="6.1.1.16" evidence="12"/>
<sequence>MTVRLYDTKAQALREFVPLDPSNVTLYVCGPTVQSGPHIGHVRAALAFDLLRRWFEHRFGRVTFVRNVTDIDDKVLANATDEEPWWALAYRMELEFTRAYAAVGILPPTYEPRATASVTQMQELIAELIERGHAYAASGDVYFDVRSWPAYGELTRQSLDAMEPAADADPRGKRDPHDFALWKGAKHGEPASATWSSPWGAGRPGWHIECSAMSRRYLGPEFDIHGGGLDLRFPHHENEIAQSSAAGDAFARYWVHNGLVTVDGQKMSKTLGNFTLAADVLATHDPRVVRYALAAAHYRSSLDVSDKAFSEAASALERISTFRQRVLRAAAADPLVVVPGEVPTDFAAAMDDDLGVPQAIATLHETVRAGNAAIDGGDLETAVAAHRAVVAMLGILGLDAEEPTGATGAVDTTLDALVNEMIAQRARARADKDWAAADRIRDAVAAAGITLEDTPAGTNWSIDA</sequence>
<dbReference type="InterPro" id="IPR015273">
    <property type="entry name" value="Cys-tRNA-synt_Ia_DALR"/>
</dbReference>
<dbReference type="Proteomes" id="UP001263371">
    <property type="component" value="Unassembled WGS sequence"/>
</dbReference>
<evidence type="ECO:0000256" key="7">
    <source>
        <dbReference type="ARBA" id="ARBA00022833"/>
    </source>
</evidence>
<evidence type="ECO:0000256" key="8">
    <source>
        <dbReference type="ARBA" id="ARBA00022840"/>
    </source>
</evidence>
<dbReference type="NCBIfam" id="TIGR00435">
    <property type="entry name" value="cysS"/>
    <property type="match status" value="1"/>
</dbReference>
<comment type="subunit">
    <text evidence="2 12">Monomer.</text>
</comment>
<dbReference type="SMART" id="SM00840">
    <property type="entry name" value="DALR_2"/>
    <property type="match status" value="1"/>
</dbReference>
<dbReference type="InterPro" id="IPR009080">
    <property type="entry name" value="tRNAsynth_Ia_anticodon-bd"/>
</dbReference>
<gene>
    <name evidence="12 14" type="primary">cysS</name>
    <name evidence="14" type="ORF">RWH45_10180</name>
</gene>
<dbReference type="Gene3D" id="3.40.50.620">
    <property type="entry name" value="HUPs"/>
    <property type="match status" value="1"/>
</dbReference>
<keyword evidence="15" id="KW-1185">Reference proteome</keyword>
<evidence type="ECO:0000256" key="5">
    <source>
        <dbReference type="ARBA" id="ARBA00022723"/>
    </source>
</evidence>
<comment type="subcellular location">
    <subcellularLocation>
        <location evidence="12">Cytoplasm</location>
    </subcellularLocation>
</comment>